<accession>A0A158RGP3</accession>
<name>A0A158RGP3_BACC3</name>
<evidence type="ECO:0000313" key="1">
    <source>
        <dbReference type="EMBL" id="ACO26125.1"/>
    </source>
</evidence>
<gene>
    <name evidence="1" type="ordered locus">BCA_3036</name>
</gene>
<evidence type="ECO:0008006" key="3">
    <source>
        <dbReference type="Google" id="ProtNLM"/>
    </source>
</evidence>
<proteinExistence type="predicted"/>
<dbReference type="RefSeq" id="WP_000208614.1">
    <property type="nucleotide sequence ID" value="NC_012472.1"/>
</dbReference>
<dbReference type="Proteomes" id="UP000002210">
    <property type="component" value="Chromosome"/>
</dbReference>
<organism evidence="1 2">
    <name type="scientific">Bacillus cereus (strain 03BB102)</name>
    <dbReference type="NCBI Taxonomy" id="572264"/>
    <lineage>
        <taxon>Bacteria</taxon>
        <taxon>Bacillati</taxon>
        <taxon>Bacillota</taxon>
        <taxon>Bacilli</taxon>
        <taxon>Bacillales</taxon>
        <taxon>Bacillaceae</taxon>
        <taxon>Bacillus</taxon>
        <taxon>Bacillus cereus group</taxon>
    </lineage>
</organism>
<sequence length="224" mass="25685">MTTKLYGAHCNKLKGYRVIEGTDSYNHYFGGEDCNLPVCKLCGEKMHQILCFDLKDRRLAELKSNELNMLPLVSCLNCAMVWEPQYFQLSDGGKTVQIIQQQNTEEWIMEEGYKLPVPLPKTNVMLINMKNEDIPSDEDSYWEAFDLFGSEYVCRLLGAPLYDDLPENLACPICSKEVKYVATITQDIEGRGLISVVDFQFGEMNIYYYLCKDCSIIKTEIQST</sequence>
<dbReference type="EMBL" id="CP001407">
    <property type="protein sequence ID" value="ACO26125.1"/>
    <property type="molecule type" value="Genomic_DNA"/>
</dbReference>
<evidence type="ECO:0000313" key="2">
    <source>
        <dbReference type="Proteomes" id="UP000002210"/>
    </source>
</evidence>
<dbReference type="KEGG" id="bcx:BCA_3036"/>
<reference evidence="1 2" key="1">
    <citation type="submission" date="2009-02" db="EMBL/GenBank/DDBJ databases">
        <title>Genome sequence of Bacillus cereus 03BB102.</title>
        <authorList>
            <person name="Dodson R.J."/>
            <person name="Jackson P."/>
            <person name="Munk A.C."/>
            <person name="Brettin T."/>
            <person name="Bruce D."/>
            <person name="Detter C."/>
            <person name="Tapia R."/>
            <person name="Han C."/>
            <person name="Sutton G."/>
            <person name="Sims D."/>
        </authorList>
    </citation>
    <scope>NUCLEOTIDE SEQUENCE [LARGE SCALE GENOMIC DNA]</scope>
    <source>
        <strain evidence="1 2">03BB102</strain>
    </source>
</reference>
<dbReference type="PATRIC" id="fig|572264.18.peg.2988"/>
<protein>
    <recommendedName>
        <fullName evidence="3">DUF1963 domain-containing protein</fullName>
    </recommendedName>
</protein>
<dbReference type="AlphaFoldDB" id="A0A158RGP3"/>